<evidence type="ECO:0000313" key="1">
    <source>
        <dbReference type="EMBL" id="CAB5023779.1"/>
    </source>
</evidence>
<organism evidence="1">
    <name type="scientific">freshwater metagenome</name>
    <dbReference type="NCBI Taxonomy" id="449393"/>
    <lineage>
        <taxon>unclassified sequences</taxon>
        <taxon>metagenomes</taxon>
        <taxon>ecological metagenomes</taxon>
    </lineage>
</organism>
<dbReference type="SUPFAM" id="SSF55136">
    <property type="entry name" value="Probable bacterial effector-binding domain"/>
    <property type="match status" value="1"/>
</dbReference>
<sequence>MTQRQEFQTLQTFNDFEIREYAPCVIAEVRVTADYSVAASAAFGSLFGYISKGNKASQKIAMTAPVISANKGDAAKADEWFISFVMPAGSTMSDMPDPTNTQVVLRDLAAEKCVAMSFRGKASEGVAAKKSAALRAAAARENIALSDETRICRFDPPFKPGIMQYNEIVIPLT</sequence>
<reference evidence="1" key="1">
    <citation type="submission" date="2020-05" db="EMBL/GenBank/DDBJ databases">
        <authorList>
            <person name="Chiriac C."/>
            <person name="Salcher M."/>
            <person name="Ghai R."/>
            <person name="Kavagutti S V."/>
        </authorList>
    </citation>
    <scope>NUCLEOTIDE SEQUENCE</scope>
</reference>
<dbReference type="PANTHER" id="PTHR11220">
    <property type="entry name" value="HEME-BINDING PROTEIN-RELATED"/>
    <property type="match status" value="1"/>
</dbReference>
<dbReference type="InterPro" id="IPR011256">
    <property type="entry name" value="Reg_factor_effector_dom_sf"/>
</dbReference>
<dbReference type="EMBL" id="CAFBPI010000102">
    <property type="protein sequence ID" value="CAB5023779.1"/>
    <property type="molecule type" value="Genomic_DNA"/>
</dbReference>
<dbReference type="PANTHER" id="PTHR11220:SF58">
    <property type="entry name" value="SOUL HEME-BINDING FAMILY PROTEIN"/>
    <property type="match status" value="1"/>
</dbReference>
<name>A0A6J7R4W9_9ZZZZ</name>
<proteinExistence type="predicted"/>
<dbReference type="Pfam" id="PF04832">
    <property type="entry name" value="SOUL"/>
    <property type="match status" value="1"/>
</dbReference>
<accession>A0A6J7R4W9</accession>
<gene>
    <name evidence="1" type="ORF">UFOPK4095_01160</name>
</gene>
<dbReference type="Gene3D" id="3.20.80.10">
    <property type="entry name" value="Regulatory factor, effector binding domain"/>
    <property type="match status" value="1"/>
</dbReference>
<dbReference type="InterPro" id="IPR006917">
    <property type="entry name" value="SOUL_heme-bd"/>
</dbReference>
<dbReference type="AlphaFoldDB" id="A0A6J7R4W9"/>
<protein>
    <submittedName>
        <fullName evidence="1">Unannotated protein</fullName>
    </submittedName>
</protein>